<dbReference type="Gene3D" id="3.10.450.50">
    <property type="match status" value="1"/>
</dbReference>
<evidence type="ECO:0000313" key="2">
    <source>
        <dbReference type="Proteomes" id="UP000031524"/>
    </source>
</evidence>
<dbReference type="KEGG" id="chm:B842_04755"/>
<dbReference type="Proteomes" id="UP000031524">
    <property type="component" value="Chromosome"/>
</dbReference>
<dbReference type="PANTHER" id="PTHR38436:SF1">
    <property type="entry name" value="ESTER CYCLASE"/>
    <property type="match status" value="1"/>
</dbReference>
<dbReference type="Pfam" id="PF07366">
    <property type="entry name" value="SnoaL"/>
    <property type="match status" value="1"/>
</dbReference>
<sequence>MTDCQKNPALTSVFRIRDAINSRNLTGLEELFTEDFLDLTDPSGSPRGVEGYMKTLEHFARTLGMHVEEEAIIETPDRIIARVTEHGKGVASIHGEEAAGRPYTIDAVHIFHTRGDLIAAHWGLRNSLDMLVQLGLVEPPRGRK</sequence>
<dbReference type="OrthoDB" id="129343at2"/>
<evidence type="ECO:0000313" key="1">
    <source>
        <dbReference type="EMBL" id="AJE32802.1"/>
    </source>
</evidence>
<reference evidence="1 2" key="1">
    <citation type="submission" date="2013-04" db="EMBL/GenBank/DDBJ databases">
        <title>Complete genome sequence of Corynebacterium humireducens DSM 45392(T), isolated from a wastewater-fed microbial fuel cell.</title>
        <authorList>
            <person name="Ruckert C."/>
            <person name="Albersmeier A."/>
            <person name="Kalinowski J."/>
        </authorList>
    </citation>
    <scope>NUCLEOTIDE SEQUENCE [LARGE SCALE GENOMIC DNA]</scope>
    <source>
        <strain evidence="2">MFC-5</strain>
    </source>
</reference>
<dbReference type="EMBL" id="CP005286">
    <property type="protein sequence ID" value="AJE32802.1"/>
    <property type="molecule type" value="Genomic_DNA"/>
</dbReference>
<dbReference type="GO" id="GO:0030638">
    <property type="term" value="P:polyketide metabolic process"/>
    <property type="evidence" value="ECO:0007669"/>
    <property type="project" value="InterPro"/>
</dbReference>
<dbReference type="AlphaFoldDB" id="A0A0B5D6J3"/>
<proteinExistence type="predicted"/>
<evidence type="ECO:0008006" key="3">
    <source>
        <dbReference type="Google" id="ProtNLM"/>
    </source>
</evidence>
<keyword evidence="2" id="KW-1185">Reference proteome</keyword>
<organism evidence="1 2">
    <name type="scientific">Corynebacterium humireducens NBRC 106098 = DSM 45392</name>
    <dbReference type="NCBI Taxonomy" id="1223515"/>
    <lineage>
        <taxon>Bacteria</taxon>
        <taxon>Bacillati</taxon>
        <taxon>Actinomycetota</taxon>
        <taxon>Actinomycetes</taxon>
        <taxon>Mycobacteriales</taxon>
        <taxon>Corynebacteriaceae</taxon>
        <taxon>Corynebacterium</taxon>
    </lineage>
</organism>
<dbReference type="SUPFAM" id="SSF54427">
    <property type="entry name" value="NTF2-like"/>
    <property type="match status" value="1"/>
</dbReference>
<dbReference type="STRING" id="1223515.B842_04755"/>
<dbReference type="InterPro" id="IPR009959">
    <property type="entry name" value="Cyclase_SnoaL-like"/>
</dbReference>
<accession>A0A0B5D6J3</accession>
<dbReference type="InterPro" id="IPR032710">
    <property type="entry name" value="NTF2-like_dom_sf"/>
</dbReference>
<dbReference type="PANTHER" id="PTHR38436">
    <property type="entry name" value="POLYKETIDE CYCLASE SNOAL-LIKE DOMAIN"/>
    <property type="match status" value="1"/>
</dbReference>
<dbReference type="HOGENOM" id="CLU_1793237_0_0_11"/>
<dbReference type="RefSeq" id="WP_052437755.1">
    <property type="nucleotide sequence ID" value="NZ_BCSU01000007.1"/>
</dbReference>
<protein>
    <recommendedName>
        <fullName evidence="3">SnoaL-like domain-containing protein</fullName>
    </recommendedName>
</protein>
<name>A0A0B5D6J3_9CORY</name>
<gene>
    <name evidence="1" type="ORF">B842_04755</name>
</gene>